<dbReference type="GO" id="GO:0050660">
    <property type="term" value="F:flavin adenine dinucleotide binding"/>
    <property type="evidence" value="ECO:0007669"/>
    <property type="project" value="InterPro"/>
</dbReference>
<keyword evidence="11" id="KW-1185">Reference proteome</keyword>
<feature type="domain" description="Acyl-CoA oxidase/dehydrogenase middle" evidence="8">
    <location>
        <begin position="138"/>
        <end position="236"/>
    </location>
</feature>
<dbReference type="Gene3D" id="2.40.110.10">
    <property type="entry name" value="Butyryl-CoA Dehydrogenase, subunit A, domain 2"/>
    <property type="match status" value="1"/>
</dbReference>
<accession>A0A917LW07</accession>
<dbReference type="Proteomes" id="UP000638848">
    <property type="component" value="Unassembled WGS sequence"/>
</dbReference>
<dbReference type="GO" id="GO:0003995">
    <property type="term" value="F:acyl-CoA dehydrogenase activity"/>
    <property type="evidence" value="ECO:0007669"/>
    <property type="project" value="TreeGrafter"/>
</dbReference>
<organism evidence="10 11">
    <name type="scientific">Kocuria dechangensis</name>
    <dbReference type="NCBI Taxonomy" id="1176249"/>
    <lineage>
        <taxon>Bacteria</taxon>
        <taxon>Bacillati</taxon>
        <taxon>Actinomycetota</taxon>
        <taxon>Actinomycetes</taxon>
        <taxon>Micrococcales</taxon>
        <taxon>Micrococcaceae</taxon>
        <taxon>Kocuria</taxon>
    </lineage>
</organism>
<dbReference type="InterPro" id="IPR009100">
    <property type="entry name" value="AcylCoA_DH/oxidase_NM_dom_sf"/>
</dbReference>
<dbReference type="FunFam" id="2.40.110.10:FF:000002">
    <property type="entry name" value="Acyl-CoA dehydrogenase fadE12"/>
    <property type="match status" value="1"/>
</dbReference>
<reference evidence="10" key="1">
    <citation type="journal article" date="2014" name="Int. J. Syst. Evol. Microbiol.">
        <title>Complete genome sequence of Corynebacterium casei LMG S-19264T (=DSM 44701T), isolated from a smear-ripened cheese.</title>
        <authorList>
            <consortium name="US DOE Joint Genome Institute (JGI-PGF)"/>
            <person name="Walter F."/>
            <person name="Albersmeier A."/>
            <person name="Kalinowski J."/>
            <person name="Ruckert C."/>
        </authorList>
    </citation>
    <scope>NUCLEOTIDE SEQUENCE</scope>
    <source>
        <strain evidence="10">CGMCC 1.12187</strain>
    </source>
</reference>
<evidence type="ECO:0000256" key="3">
    <source>
        <dbReference type="ARBA" id="ARBA00022630"/>
    </source>
</evidence>
<comment type="caution">
    <text evidence="10">The sequence shown here is derived from an EMBL/GenBank/DDBJ whole genome shotgun (WGS) entry which is preliminary data.</text>
</comment>
<dbReference type="Pfam" id="PF02770">
    <property type="entry name" value="Acyl-CoA_dh_M"/>
    <property type="match status" value="1"/>
</dbReference>
<comment type="cofactor">
    <cofactor evidence="1 6">
        <name>FAD</name>
        <dbReference type="ChEBI" id="CHEBI:57692"/>
    </cofactor>
</comment>
<evidence type="ECO:0000256" key="1">
    <source>
        <dbReference type="ARBA" id="ARBA00001974"/>
    </source>
</evidence>
<name>A0A917LW07_9MICC</name>
<keyword evidence="5 6" id="KW-0560">Oxidoreductase</keyword>
<dbReference type="AlphaFoldDB" id="A0A917LW07"/>
<dbReference type="EMBL" id="BMEQ01000010">
    <property type="protein sequence ID" value="GGG58737.1"/>
    <property type="molecule type" value="Genomic_DNA"/>
</dbReference>
<evidence type="ECO:0000259" key="7">
    <source>
        <dbReference type="Pfam" id="PF00441"/>
    </source>
</evidence>
<dbReference type="InterPro" id="IPR037069">
    <property type="entry name" value="AcylCoA_DH/ox_N_sf"/>
</dbReference>
<dbReference type="PANTHER" id="PTHR43884">
    <property type="entry name" value="ACYL-COA DEHYDROGENASE"/>
    <property type="match status" value="1"/>
</dbReference>
<dbReference type="FunFam" id="1.20.140.10:FF:000001">
    <property type="entry name" value="Acyl-CoA dehydrogenase"/>
    <property type="match status" value="1"/>
</dbReference>
<protein>
    <submittedName>
        <fullName evidence="10">Acyl-CoA dehydrogenase</fullName>
    </submittedName>
</protein>
<evidence type="ECO:0000256" key="5">
    <source>
        <dbReference type="ARBA" id="ARBA00023002"/>
    </source>
</evidence>
<evidence type="ECO:0000259" key="8">
    <source>
        <dbReference type="Pfam" id="PF02770"/>
    </source>
</evidence>
<dbReference type="RefSeq" id="WP_188537113.1">
    <property type="nucleotide sequence ID" value="NZ_BMEQ01000010.1"/>
</dbReference>
<dbReference type="InterPro" id="IPR046373">
    <property type="entry name" value="Acyl-CoA_Oxase/DH_mid-dom_sf"/>
</dbReference>
<evidence type="ECO:0000313" key="10">
    <source>
        <dbReference type="EMBL" id="GGG58737.1"/>
    </source>
</evidence>
<reference evidence="10" key="2">
    <citation type="submission" date="2020-09" db="EMBL/GenBank/DDBJ databases">
        <authorList>
            <person name="Sun Q."/>
            <person name="Zhou Y."/>
        </authorList>
    </citation>
    <scope>NUCLEOTIDE SEQUENCE</scope>
    <source>
        <strain evidence="10">CGMCC 1.12187</strain>
    </source>
</reference>
<dbReference type="InterPro" id="IPR009075">
    <property type="entry name" value="AcylCo_DH/oxidase_C"/>
</dbReference>
<evidence type="ECO:0000259" key="9">
    <source>
        <dbReference type="Pfam" id="PF02771"/>
    </source>
</evidence>
<comment type="similarity">
    <text evidence="2 6">Belongs to the acyl-CoA dehydrogenase family.</text>
</comment>
<dbReference type="Gene3D" id="1.10.540.10">
    <property type="entry name" value="Acyl-CoA dehydrogenase/oxidase, N-terminal domain"/>
    <property type="match status" value="1"/>
</dbReference>
<dbReference type="InterPro" id="IPR036250">
    <property type="entry name" value="AcylCo_DH-like_C"/>
</dbReference>
<keyword evidence="4 6" id="KW-0274">FAD</keyword>
<evidence type="ECO:0000313" key="11">
    <source>
        <dbReference type="Proteomes" id="UP000638848"/>
    </source>
</evidence>
<dbReference type="SUPFAM" id="SSF56645">
    <property type="entry name" value="Acyl-CoA dehydrogenase NM domain-like"/>
    <property type="match status" value="1"/>
</dbReference>
<dbReference type="InterPro" id="IPR013786">
    <property type="entry name" value="AcylCoA_DH/ox_N"/>
</dbReference>
<sequence>MTESPSAQPFPLGDSAFYEEEHEEFREVAREFVVRKVEPHYASWDAEHMMPRSLWTDAGEAGLLGLAVPEEYGGMGLTDYRFRAVLDEELVRRGALGAALAFHLNDDWVLPHLLAHGTEEQKERWLPRILTGELVTSVAWTEPGAGSDLRGVRTRAVRDREDWVLTGQKTFIGNGISGDAALVLARTDGRTDRAGEDSFSLFLVHKADSPGYEVGRQLDKMGVKASDTAELFFEDVRVPGSNLVGTQGGGLRQIQQLLPQGRLAIAVAAAAVARAALEETVRYTRDRTAFGSRVLDFQHSRFEVADLVVEVEATEAYVRRAVHAFNAGALDVVGASKAKYWASERAKAVTDRCLQLHGGYGYILEYPVAQAYLASRLLTIFGGTSEILRETIGRAVAEG</sequence>
<dbReference type="PANTHER" id="PTHR43884:SF12">
    <property type="entry name" value="ISOVALERYL-COA DEHYDROGENASE, MITOCHONDRIAL-RELATED"/>
    <property type="match status" value="1"/>
</dbReference>
<dbReference type="Gene3D" id="1.20.140.10">
    <property type="entry name" value="Butyryl-CoA Dehydrogenase, subunit A, domain 3"/>
    <property type="match status" value="1"/>
</dbReference>
<evidence type="ECO:0000256" key="4">
    <source>
        <dbReference type="ARBA" id="ARBA00022827"/>
    </source>
</evidence>
<feature type="domain" description="Acyl-CoA dehydrogenase/oxidase N-terminal" evidence="9">
    <location>
        <begin position="20"/>
        <end position="133"/>
    </location>
</feature>
<dbReference type="Pfam" id="PF00441">
    <property type="entry name" value="Acyl-CoA_dh_1"/>
    <property type="match status" value="1"/>
</dbReference>
<dbReference type="Pfam" id="PF02771">
    <property type="entry name" value="Acyl-CoA_dh_N"/>
    <property type="match status" value="1"/>
</dbReference>
<evidence type="ECO:0000256" key="2">
    <source>
        <dbReference type="ARBA" id="ARBA00009347"/>
    </source>
</evidence>
<proteinExistence type="inferred from homology"/>
<keyword evidence="3 6" id="KW-0285">Flavoprotein</keyword>
<dbReference type="InterPro" id="IPR006091">
    <property type="entry name" value="Acyl-CoA_Oxase/DH_mid-dom"/>
</dbReference>
<evidence type="ECO:0000256" key="6">
    <source>
        <dbReference type="RuleBase" id="RU362125"/>
    </source>
</evidence>
<dbReference type="SUPFAM" id="SSF47203">
    <property type="entry name" value="Acyl-CoA dehydrogenase C-terminal domain-like"/>
    <property type="match status" value="1"/>
</dbReference>
<gene>
    <name evidence="10" type="ORF">GCM10011374_21910</name>
</gene>
<feature type="domain" description="Acyl-CoA dehydrogenase/oxidase C-terminal" evidence="7">
    <location>
        <begin position="248"/>
        <end position="396"/>
    </location>
</feature>